<feature type="compositionally biased region" description="Basic residues" evidence="2">
    <location>
        <begin position="1"/>
        <end position="13"/>
    </location>
</feature>
<feature type="region of interest" description="Disordered" evidence="2">
    <location>
        <begin position="1"/>
        <end position="156"/>
    </location>
</feature>
<comment type="similarity">
    <text evidence="1">Belongs to the RRP15 family.</text>
</comment>
<sequence length="321" mass="36534">MVKHHVKKKKSVKTSKPTTTEPIEPTEAELEKFAGSSDEGSDVEDMVDDDSYGSSSRTPEPESSYDDSDNASEEEIDDDQEEEEEEETPQRPSGGGMAGAMSKILVNASRSKGRDVVLSKTKTKEQRAMKEEEKARKEAKKKRKERRSNNLSVMEDLNTGSSSLTIERERTLKRIATRGVVALFNAIATHQYESKKEDSDSEEEDIKTKKGFIDKLKNKAVSKVSKKEEKKEKTVGEGSEWMKDDYMQKSKLKDWDKDDSSDEDEVPDFVKDGDEDLGDAKEYDEKVVGENKKREAVERKERKDKSKEEAKKNRAKKRKMK</sequence>
<evidence type="ECO:0008006" key="5">
    <source>
        <dbReference type="Google" id="ProtNLM"/>
    </source>
</evidence>
<name>A0A9W6Z2N8_9STRA</name>
<dbReference type="InterPro" id="IPR012459">
    <property type="entry name" value="Rrp15"/>
</dbReference>
<feature type="compositionally biased region" description="Basic and acidic residues" evidence="2">
    <location>
        <begin position="268"/>
        <end position="312"/>
    </location>
</feature>
<feature type="compositionally biased region" description="Basic and acidic residues" evidence="2">
    <location>
        <begin position="112"/>
        <end position="136"/>
    </location>
</feature>
<feature type="compositionally biased region" description="Basic and acidic residues" evidence="2">
    <location>
        <begin position="206"/>
        <end position="217"/>
    </location>
</feature>
<evidence type="ECO:0000256" key="1">
    <source>
        <dbReference type="ARBA" id="ARBA00007462"/>
    </source>
</evidence>
<dbReference type="AlphaFoldDB" id="A0A9W6Z2N8"/>
<evidence type="ECO:0000313" key="3">
    <source>
        <dbReference type="EMBL" id="GMH47067.1"/>
    </source>
</evidence>
<feature type="compositionally biased region" description="Basic residues" evidence="2">
    <location>
        <begin position="137"/>
        <end position="146"/>
    </location>
</feature>
<dbReference type="GO" id="GO:0000460">
    <property type="term" value="P:maturation of 5.8S rRNA"/>
    <property type="evidence" value="ECO:0007669"/>
    <property type="project" value="TreeGrafter"/>
</dbReference>
<proteinExistence type="inferred from homology"/>
<accession>A0A9W6Z2N8</accession>
<dbReference type="GO" id="GO:0030687">
    <property type="term" value="C:preribosome, large subunit precursor"/>
    <property type="evidence" value="ECO:0007669"/>
    <property type="project" value="TreeGrafter"/>
</dbReference>
<dbReference type="OrthoDB" id="20949at2759"/>
<dbReference type="PANTHER" id="PTHR13245">
    <property type="entry name" value="RRP15-LIKE PROTEIN"/>
    <property type="match status" value="1"/>
</dbReference>
<dbReference type="EMBL" id="BRXW01000352">
    <property type="protein sequence ID" value="GMH47067.1"/>
    <property type="molecule type" value="Genomic_DNA"/>
</dbReference>
<feature type="compositionally biased region" description="Low complexity" evidence="2">
    <location>
        <begin position="14"/>
        <end position="25"/>
    </location>
</feature>
<organism evidence="3 4">
    <name type="scientific">Triparma laevis f. longispina</name>
    <dbReference type="NCBI Taxonomy" id="1714387"/>
    <lineage>
        <taxon>Eukaryota</taxon>
        <taxon>Sar</taxon>
        <taxon>Stramenopiles</taxon>
        <taxon>Ochrophyta</taxon>
        <taxon>Bolidophyceae</taxon>
        <taxon>Parmales</taxon>
        <taxon>Triparmaceae</taxon>
        <taxon>Triparma</taxon>
    </lineage>
</organism>
<feature type="compositionally biased region" description="Acidic residues" evidence="2">
    <location>
        <begin position="63"/>
        <end position="87"/>
    </location>
</feature>
<dbReference type="Pfam" id="PF07890">
    <property type="entry name" value="Rrp15p"/>
    <property type="match status" value="1"/>
</dbReference>
<protein>
    <recommendedName>
        <fullName evidence="5">RRP15-like protein</fullName>
    </recommendedName>
</protein>
<feature type="compositionally biased region" description="Acidic residues" evidence="2">
    <location>
        <begin position="39"/>
        <end position="51"/>
    </location>
</feature>
<feature type="compositionally biased region" description="Basic and acidic residues" evidence="2">
    <location>
        <begin position="225"/>
        <end position="258"/>
    </location>
</feature>
<keyword evidence="4" id="KW-1185">Reference proteome</keyword>
<dbReference type="GO" id="GO:0000470">
    <property type="term" value="P:maturation of LSU-rRNA"/>
    <property type="evidence" value="ECO:0007669"/>
    <property type="project" value="TreeGrafter"/>
</dbReference>
<comment type="caution">
    <text evidence="3">The sequence shown here is derived from an EMBL/GenBank/DDBJ whole genome shotgun (WGS) entry which is preliminary data.</text>
</comment>
<evidence type="ECO:0000256" key="2">
    <source>
        <dbReference type="SAM" id="MobiDB-lite"/>
    </source>
</evidence>
<feature type="region of interest" description="Disordered" evidence="2">
    <location>
        <begin position="189"/>
        <end position="321"/>
    </location>
</feature>
<evidence type="ECO:0000313" key="4">
    <source>
        <dbReference type="Proteomes" id="UP001165122"/>
    </source>
</evidence>
<gene>
    <name evidence="3" type="ORF">TrLO_g4270</name>
</gene>
<reference evidence="4" key="1">
    <citation type="journal article" date="2023" name="Commun. Biol.">
        <title>Genome analysis of Parmales, the sister group of diatoms, reveals the evolutionary specialization of diatoms from phago-mixotrophs to photoautotrophs.</title>
        <authorList>
            <person name="Ban H."/>
            <person name="Sato S."/>
            <person name="Yoshikawa S."/>
            <person name="Yamada K."/>
            <person name="Nakamura Y."/>
            <person name="Ichinomiya M."/>
            <person name="Sato N."/>
            <person name="Blanc-Mathieu R."/>
            <person name="Endo H."/>
            <person name="Kuwata A."/>
            <person name="Ogata H."/>
        </authorList>
    </citation>
    <scope>NUCLEOTIDE SEQUENCE [LARGE SCALE GENOMIC DNA]</scope>
    <source>
        <strain evidence="4">NIES 3700</strain>
    </source>
</reference>
<dbReference type="PANTHER" id="PTHR13245:SF14">
    <property type="entry name" value="RRP15-LIKE PROTEIN"/>
    <property type="match status" value="1"/>
</dbReference>
<dbReference type="Proteomes" id="UP001165122">
    <property type="component" value="Unassembled WGS sequence"/>
</dbReference>